<dbReference type="PANTHER" id="PTHR48063:SF98">
    <property type="entry name" value="LRR RECEPTOR-LIKE SERINE_THREONINE-PROTEIN KINASE FLS2"/>
    <property type="match status" value="1"/>
</dbReference>
<keyword evidence="8" id="KW-0472">Membrane</keyword>
<dbReference type="InterPro" id="IPR016185">
    <property type="entry name" value="PreATP-grasp_dom_sf"/>
</dbReference>
<dbReference type="OrthoDB" id="544346at2759"/>
<gene>
    <name evidence="12" type="ORF">Acr_00g0053860</name>
</gene>
<keyword evidence="7" id="KW-1133">Transmembrane helix</keyword>
<keyword evidence="4" id="KW-0812">Transmembrane</keyword>
<dbReference type="GO" id="GO:0016020">
    <property type="term" value="C:membrane"/>
    <property type="evidence" value="ECO:0007669"/>
    <property type="project" value="UniProtKB-SubCell"/>
</dbReference>
<evidence type="ECO:0000313" key="12">
    <source>
        <dbReference type="EMBL" id="GFS37773.1"/>
    </source>
</evidence>
<evidence type="ECO:0000256" key="2">
    <source>
        <dbReference type="ARBA" id="ARBA00009592"/>
    </source>
</evidence>
<dbReference type="Pfam" id="PF22660">
    <property type="entry name" value="RS_preATP-grasp-like"/>
    <property type="match status" value="1"/>
</dbReference>
<evidence type="ECO:0000256" key="4">
    <source>
        <dbReference type="ARBA" id="ARBA00022692"/>
    </source>
</evidence>
<dbReference type="SUPFAM" id="SSF52440">
    <property type="entry name" value="PreATP-grasp domain"/>
    <property type="match status" value="1"/>
</dbReference>
<evidence type="ECO:0000256" key="1">
    <source>
        <dbReference type="ARBA" id="ARBA00004479"/>
    </source>
</evidence>
<proteinExistence type="inferred from homology"/>
<comment type="caution">
    <text evidence="12">The sequence shown here is derived from an EMBL/GenBank/DDBJ whole genome shotgun (WGS) entry which is preliminary data.</text>
</comment>
<dbReference type="PANTHER" id="PTHR48063">
    <property type="entry name" value="LRR RECEPTOR-LIKE KINASE"/>
    <property type="match status" value="1"/>
</dbReference>
<evidence type="ECO:0000259" key="11">
    <source>
        <dbReference type="Pfam" id="PF22660"/>
    </source>
</evidence>
<dbReference type="Proteomes" id="UP000585474">
    <property type="component" value="Unassembled WGS sequence"/>
</dbReference>
<comment type="similarity">
    <text evidence="2">Belongs to the RLP family.</text>
</comment>
<dbReference type="FunFam" id="3.80.10.10:FF:000111">
    <property type="entry name" value="LRR receptor-like serine/threonine-protein kinase ERECTA"/>
    <property type="match status" value="1"/>
</dbReference>
<organism evidence="12 13">
    <name type="scientific">Actinidia rufa</name>
    <dbReference type="NCBI Taxonomy" id="165716"/>
    <lineage>
        <taxon>Eukaryota</taxon>
        <taxon>Viridiplantae</taxon>
        <taxon>Streptophyta</taxon>
        <taxon>Embryophyta</taxon>
        <taxon>Tracheophyta</taxon>
        <taxon>Spermatophyta</taxon>
        <taxon>Magnoliopsida</taxon>
        <taxon>eudicotyledons</taxon>
        <taxon>Gunneridae</taxon>
        <taxon>Pentapetalae</taxon>
        <taxon>asterids</taxon>
        <taxon>Ericales</taxon>
        <taxon>Actinidiaceae</taxon>
        <taxon>Actinidia</taxon>
    </lineage>
</organism>
<dbReference type="InterPro" id="IPR046956">
    <property type="entry name" value="RLP23-like"/>
</dbReference>
<evidence type="ECO:0000256" key="7">
    <source>
        <dbReference type="ARBA" id="ARBA00022989"/>
    </source>
</evidence>
<keyword evidence="6" id="KW-0677">Repeat</keyword>
<feature type="region of interest" description="Disordered" evidence="10">
    <location>
        <begin position="404"/>
        <end position="423"/>
    </location>
</feature>
<dbReference type="InterPro" id="IPR032675">
    <property type="entry name" value="LRR_dom_sf"/>
</dbReference>
<dbReference type="Gene3D" id="3.40.50.20">
    <property type="match status" value="1"/>
</dbReference>
<evidence type="ECO:0000256" key="8">
    <source>
        <dbReference type="ARBA" id="ARBA00023136"/>
    </source>
</evidence>
<keyword evidence="5" id="KW-0732">Signal</keyword>
<evidence type="ECO:0000256" key="6">
    <source>
        <dbReference type="ARBA" id="ARBA00022737"/>
    </source>
</evidence>
<keyword evidence="3" id="KW-0433">Leucine-rich repeat</keyword>
<evidence type="ECO:0000256" key="9">
    <source>
        <dbReference type="ARBA" id="ARBA00023180"/>
    </source>
</evidence>
<dbReference type="EMBL" id="BJWL01000291">
    <property type="protein sequence ID" value="GFS37773.1"/>
    <property type="molecule type" value="Genomic_DNA"/>
</dbReference>
<dbReference type="AlphaFoldDB" id="A0A7J0DLP8"/>
<accession>A0A7J0DLP8</accession>
<dbReference type="InterPro" id="IPR001611">
    <property type="entry name" value="Leu-rich_rpt"/>
</dbReference>
<name>A0A7J0DLP8_9ERIC</name>
<evidence type="ECO:0000256" key="5">
    <source>
        <dbReference type="ARBA" id="ARBA00022729"/>
    </source>
</evidence>
<dbReference type="Pfam" id="PF00560">
    <property type="entry name" value="LRR_1"/>
    <property type="match status" value="3"/>
</dbReference>
<dbReference type="PRINTS" id="PR00019">
    <property type="entry name" value="LEURICHRPT"/>
</dbReference>
<evidence type="ECO:0000313" key="13">
    <source>
        <dbReference type="Proteomes" id="UP000585474"/>
    </source>
</evidence>
<feature type="domain" description="PurT/PurK-like preATP-grasp" evidence="11">
    <location>
        <begin position="147"/>
        <end position="199"/>
    </location>
</feature>
<reference evidence="13" key="1">
    <citation type="submission" date="2019-07" db="EMBL/GenBank/DDBJ databases">
        <title>De Novo Assembly of kiwifruit Actinidia rufa.</title>
        <authorList>
            <person name="Sugita-Konishi S."/>
            <person name="Sato K."/>
            <person name="Mori E."/>
            <person name="Abe Y."/>
            <person name="Kisaki G."/>
            <person name="Hamano K."/>
            <person name="Suezawa K."/>
            <person name="Otani M."/>
            <person name="Fukuda T."/>
            <person name="Manabe T."/>
            <person name="Gomi K."/>
            <person name="Tabuchi M."/>
            <person name="Akimitsu K."/>
            <person name="Kataoka I."/>
        </authorList>
    </citation>
    <scope>NUCLEOTIDE SEQUENCE [LARGE SCALE GENOMIC DNA]</scope>
    <source>
        <strain evidence="13">cv. Fuchu</strain>
    </source>
</reference>
<keyword evidence="9" id="KW-0325">Glycoprotein</keyword>
<dbReference type="Gene3D" id="3.80.10.10">
    <property type="entry name" value="Ribonuclease Inhibitor"/>
    <property type="match status" value="1"/>
</dbReference>
<evidence type="ECO:0000256" key="3">
    <source>
        <dbReference type="ARBA" id="ARBA00022614"/>
    </source>
</evidence>
<dbReference type="InterPro" id="IPR054350">
    <property type="entry name" value="PurT/PurK_preATP-grasp"/>
</dbReference>
<keyword evidence="13" id="KW-1185">Reference proteome</keyword>
<comment type="subcellular location">
    <subcellularLocation>
        <location evidence="1">Membrane</location>
        <topology evidence="1">Single-pass type I membrane protein</topology>
    </subcellularLocation>
</comment>
<sequence>MMGDQDLWRCGIKAISLPLARWRMACDMDMGENRYYGGFLEDTLSYRNEWALDIDDIHKGDQDALSFCYEWALDIGDIRNGDQDALSFCYEWVLDIGDIRNGDQDALSFCYEWALDIGDICNGEIFLRVFERRTTYLYMACLRLLWVLRGGQLGRMLCQAASQMAIKVNVLDPMENCPASALSHYHMVGSYDDGPTVEEKALEKLERQGLDQPKASTIRIIQGKRLTYDGRGNAVARREEEISSAVNEYNDDQSAIGYSYEGNALLQWKGQEREYTKNLPQLKIIDFSCNKFCGKIPKQVATLAQLVSLNLSRNNLTVQIIQEIGHMKMLESLDLSGNRLSSEIPTSLARLNYLSMLDLSNNSLSGKIPSSTQLQSFIASTYSGNPELCGLPLPNKCPGEETVVKPHGKDTRSHEEEEDREAVAPECRRTCAEVEVDQVEYPIPAMPVFSSCFLKDITTQVFMCNLLWM</sequence>
<evidence type="ECO:0000256" key="10">
    <source>
        <dbReference type="SAM" id="MobiDB-lite"/>
    </source>
</evidence>
<protein>
    <submittedName>
        <fullName evidence="12">Phosphoribosylaminoimidazole carboxylase, putative</fullName>
    </submittedName>
</protein>
<dbReference type="SUPFAM" id="SSF52058">
    <property type="entry name" value="L domain-like"/>
    <property type="match status" value="1"/>
</dbReference>